<evidence type="ECO:0000256" key="1">
    <source>
        <dbReference type="ARBA" id="ARBA00009054"/>
    </source>
</evidence>
<dbReference type="InterPro" id="IPR009012">
    <property type="entry name" value="GrpE_head"/>
</dbReference>
<dbReference type="Gene3D" id="3.90.20.20">
    <property type="match status" value="1"/>
</dbReference>
<comment type="caution">
    <text evidence="6">The sequence shown here is derived from an EMBL/GenBank/DDBJ whole genome shotgun (WGS) entry which is preliminary data.</text>
</comment>
<dbReference type="PANTHER" id="PTHR21237">
    <property type="entry name" value="GRPE PROTEIN"/>
    <property type="match status" value="1"/>
</dbReference>
<dbReference type="NCBIfam" id="NF010738">
    <property type="entry name" value="PRK14140.1"/>
    <property type="match status" value="1"/>
</dbReference>
<comment type="similarity">
    <text evidence="1 3 4">Belongs to the GrpE family.</text>
</comment>
<keyword evidence="2 3" id="KW-0143">Chaperone</keyword>
<dbReference type="HAMAP" id="MF_01151">
    <property type="entry name" value="GrpE"/>
    <property type="match status" value="1"/>
</dbReference>
<feature type="compositionally biased region" description="Acidic residues" evidence="5">
    <location>
        <begin position="14"/>
        <end position="33"/>
    </location>
</feature>
<feature type="region of interest" description="Disordered" evidence="5">
    <location>
        <begin position="1"/>
        <end position="39"/>
    </location>
</feature>
<dbReference type="PRINTS" id="PR00773">
    <property type="entry name" value="GRPEPROTEIN"/>
</dbReference>
<dbReference type="CDD" id="cd00446">
    <property type="entry name" value="GrpE"/>
    <property type="match status" value="1"/>
</dbReference>
<evidence type="ECO:0000256" key="5">
    <source>
        <dbReference type="SAM" id="MobiDB-lite"/>
    </source>
</evidence>
<dbReference type="Pfam" id="PF01025">
    <property type="entry name" value="GrpE"/>
    <property type="match status" value="1"/>
</dbReference>
<comment type="function">
    <text evidence="3">Participates actively in the response to hyperosmotic and heat shock by preventing the aggregation of stress-denatured proteins, in association with DnaK and GrpE. It is the nucleotide exchange factor for DnaK and may function as a thermosensor. Unfolded proteins bind initially to DnaJ; upon interaction with the DnaJ-bound protein, DnaK hydrolyzes its bound ATP, resulting in the formation of a stable complex. GrpE releases ADP from DnaK; ATP binding to DnaK triggers the release of the substrate protein, thus completing the reaction cycle. Several rounds of ATP-dependent interactions between DnaJ, DnaK and GrpE are required for fully efficient folding.</text>
</comment>
<evidence type="ECO:0000313" key="7">
    <source>
        <dbReference type="Proteomes" id="UP001208017"/>
    </source>
</evidence>
<evidence type="ECO:0000256" key="3">
    <source>
        <dbReference type="HAMAP-Rule" id="MF_01151"/>
    </source>
</evidence>
<dbReference type="SUPFAM" id="SSF58014">
    <property type="entry name" value="Coiled-coil domain of nucleotide exchange factor GrpE"/>
    <property type="match status" value="1"/>
</dbReference>
<sequence length="191" mass="21863">MDQDNNQHEHEQEVLEPEAAETESVETSDEAGADFENKTREELLEDVKRLAHMADDYKTRYLRAQADFDNFRRRSRQEKEEFATYANVKILEELLPVLDTFDMALKTQEGSDVKMLLAGIEMVHRQLITTLGNYGLQEIGAVGQPFDPNLHEGIMQVESAEHPANTVVEELRKGYKVKDKVVRPSMVKVSQ</sequence>
<accession>A0ABT3X1N6</accession>
<keyword evidence="3" id="KW-0346">Stress response</keyword>
<dbReference type="Gene3D" id="2.30.22.10">
    <property type="entry name" value="Head domain of nucleotide exchange factor GrpE"/>
    <property type="match status" value="1"/>
</dbReference>
<feature type="compositionally biased region" description="Basic and acidic residues" evidence="5">
    <location>
        <begin position="1"/>
        <end position="13"/>
    </location>
</feature>
<organism evidence="6 7">
    <name type="scientific">Tumebacillus lacus</name>
    <dbReference type="NCBI Taxonomy" id="2995335"/>
    <lineage>
        <taxon>Bacteria</taxon>
        <taxon>Bacillati</taxon>
        <taxon>Bacillota</taxon>
        <taxon>Bacilli</taxon>
        <taxon>Bacillales</taxon>
        <taxon>Alicyclobacillaceae</taxon>
        <taxon>Tumebacillus</taxon>
    </lineage>
</organism>
<dbReference type="PANTHER" id="PTHR21237:SF23">
    <property type="entry name" value="GRPE PROTEIN HOMOLOG, MITOCHONDRIAL"/>
    <property type="match status" value="1"/>
</dbReference>
<dbReference type="InterPro" id="IPR000740">
    <property type="entry name" value="GrpE"/>
</dbReference>
<keyword evidence="7" id="KW-1185">Reference proteome</keyword>
<dbReference type="Proteomes" id="UP001208017">
    <property type="component" value="Unassembled WGS sequence"/>
</dbReference>
<comment type="subunit">
    <text evidence="3">Homodimer.</text>
</comment>
<proteinExistence type="inferred from homology"/>
<protein>
    <recommendedName>
        <fullName evidence="3">Protein GrpE</fullName>
    </recommendedName>
    <alternativeName>
        <fullName evidence="3">HSP-70 cofactor</fullName>
    </alternativeName>
</protein>
<evidence type="ECO:0000313" key="6">
    <source>
        <dbReference type="EMBL" id="MCX7570809.1"/>
    </source>
</evidence>
<name>A0ABT3X1N6_9BACL</name>
<gene>
    <name evidence="3 6" type="primary">grpE</name>
    <name evidence="6" type="ORF">OS242_12650</name>
</gene>
<evidence type="ECO:0000256" key="4">
    <source>
        <dbReference type="RuleBase" id="RU004478"/>
    </source>
</evidence>
<dbReference type="RefSeq" id="WP_267152061.1">
    <property type="nucleotide sequence ID" value="NZ_JAPMLT010000007.1"/>
</dbReference>
<evidence type="ECO:0000256" key="2">
    <source>
        <dbReference type="ARBA" id="ARBA00023186"/>
    </source>
</evidence>
<keyword evidence="3" id="KW-0963">Cytoplasm</keyword>
<dbReference type="SUPFAM" id="SSF51064">
    <property type="entry name" value="Head domain of nucleotide exchange factor GrpE"/>
    <property type="match status" value="1"/>
</dbReference>
<dbReference type="InterPro" id="IPR013805">
    <property type="entry name" value="GrpE_CC"/>
</dbReference>
<dbReference type="EMBL" id="JAPMLT010000007">
    <property type="protein sequence ID" value="MCX7570809.1"/>
    <property type="molecule type" value="Genomic_DNA"/>
</dbReference>
<reference evidence="6 7" key="1">
    <citation type="submission" date="2022-11" db="EMBL/GenBank/DDBJ databases">
        <title>Study of microbial diversity in lake waters.</title>
        <authorList>
            <person name="Zhang J."/>
        </authorList>
    </citation>
    <scope>NUCLEOTIDE SEQUENCE [LARGE SCALE GENOMIC DNA]</scope>
    <source>
        <strain evidence="6 7">DT12</strain>
    </source>
</reference>
<comment type="subcellular location">
    <subcellularLocation>
        <location evidence="3">Cytoplasm</location>
    </subcellularLocation>
</comment>